<evidence type="ECO:0000313" key="2">
    <source>
        <dbReference type="EMBL" id="ETL50540.1"/>
    </source>
</evidence>
<protein>
    <recommendedName>
        <fullName evidence="4">RxLR effector protein</fullName>
    </recommendedName>
</protein>
<evidence type="ECO:0000313" key="1">
    <source>
        <dbReference type="EMBL" id="ETK97191.1"/>
    </source>
</evidence>
<evidence type="ECO:0008006" key="4">
    <source>
        <dbReference type="Google" id="ProtNLM"/>
    </source>
</evidence>
<evidence type="ECO:0000313" key="3">
    <source>
        <dbReference type="Proteomes" id="UP000053864"/>
    </source>
</evidence>
<reference evidence="1" key="1">
    <citation type="submission" date="2013-11" db="EMBL/GenBank/DDBJ databases">
        <title>The Genome Sequence of Phytophthora parasitica CJ02B3.</title>
        <authorList>
            <consortium name="The Broad Institute Genomics Platform"/>
            <person name="Russ C."/>
            <person name="Tyler B."/>
            <person name="Panabieres F."/>
            <person name="Shan W."/>
            <person name="Tripathy S."/>
            <person name="Grunwald N."/>
            <person name="Machado M."/>
            <person name="Johnson C.S."/>
            <person name="Arredondo F."/>
            <person name="Hong C."/>
            <person name="Coffey M."/>
            <person name="Young S.K."/>
            <person name="Zeng Q."/>
            <person name="Gargeya S."/>
            <person name="Fitzgerald M."/>
            <person name="Abouelleil A."/>
            <person name="Alvarado L."/>
            <person name="Chapman S.B."/>
            <person name="Gainer-Dewar J."/>
            <person name="Goldberg J."/>
            <person name="Griggs A."/>
            <person name="Gujja S."/>
            <person name="Hansen M."/>
            <person name="Howarth C."/>
            <person name="Imamovic A."/>
            <person name="Ireland A."/>
            <person name="Larimer J."/>
            <person name="McCowan C."/>
            <person name="Murphy C."/>
            <person name="Pearson M."/>
            <person name="Poon T.W."/>
            <person name="Priest M."/>
            <person name="Roberts A."/>
            <person name="Saif S."/>
            <person name="Shea T."/>
            <person name="Sykes S."/>
            <person name="Wortman J."/>
            <person name="Nusbaum C."/>
            <person name="Birren B."/>
        </authorList>
    </citation>
    <scope>NUCLEOTIDE SEQUENCE [LARGE SCALE GENOMIC DNA]</scope>
    <source>
        <strain evidence="1">CJ02B3</strain>
    </source>
</reference>
<dbReference type="EMBL" id="KI683884">
    <property type="protein sequence ID" value="ETK97191.1"/>
    <property type="molecule type" value="Genomic_DNA"/>
</dbReference>
<name>W2HRV5_PHYNI</name>
<dbReference type="Proteomes" id="UP000053236">
    <property type="component" value="Unassembled WGS sequence"/>
</dbReference>
<proteinExistence type="predicted"/>
<organism evidence="1">
    <name type="scientific">Phytophthora nicotianae</name>
    <name type="common">Potato buckeye rot agent</name>
    <name type="synonym">Phytophthora parasitica</name>
    <dbReference type="NCBI Taxonomy" id="4792"/>
    <lineage>
        <taxon>Eukaryota</taxon>
        <taxon>Sar</taxon>
        <taxon>Stramenopiles</taxon>
        <taxon>Oomycota</taxon>
        <taxon>Peronosporomycetes</taxon>
        <taxon>Peronosporales</taxon>
        <taxon>Peronosporaceae</taxon>
        <taxon>Phytophthora</taxon>
    </lineage>
</organism>
<dbReference type="Proteomes" id="UP000053864">
    <property type="component" value="Unassembled WGS sequence"/>
</dbReference>
<dbReference type="AlphaFoldDB" id="W2HRV5"/>
<dbReference type="EMBL" id="KI670351">
    <property type="protein sequence ID" value="ETL50540.1"/>
    <property type="molecule type" value="Genomic_DNA"/>
</dbReference>
<accession>W2HRV5</accession>
<gene>
    <name evidence="1" type="ORF">L915_00235</name>
    <name evidence="2" type="ORF">L916_00238</name>
</gene>
<reference evidence="2 3" key="2">
    <citation type="submission" date="2013-11" db="EMBL/GenBank/DDBJ databases">
        <title>The Genome Sequence of Phytophthora parasitica CJ05E6.</title>
        <authorList>
            <consortium name="The Broad Institute Genomics Platform"/>
            <person name="Russ C."/>
            <person name="Tyler B."/>
            <person name="Panabieres F."/>
            <person name="Shan W."/>
            <person name="Tripathy S."/>
            <person name="Grunwald N."/>
            <person name="Machado M."/>
            <person name="Johnson C.S."/>
            <person name="Arredondo F."/>
            <person name="Hong C."/>
            <person name="Coffey M."/>
            <person name="Young S.K."/>
            <person name="Zeng Q."/>
            <person name="Gargeya S."/>
            <person name="Fitzgerald M."/>
            <person name="Abouelleil A."/>
            <person name="Alvarado L."/>
            <person name="Chapman S.B."/>
            <person name="Gainer-Dewar J."/>
            <person name="Goldberg J."/>
            <person name="Griggs A."/>
            <person name="Gujja S."/>
            <person name="Hansen M."/>
            <person name="Howarth C."/>
            <person name="Imamovic A."/>
            <person name="Ireland A."/>
            <person name="Larimer J."/>
            <person name="McCowan C."/>
            <person name="Murphy C."/>
            <person name="Pearson M."/>
            <person name="Poon T.W."/>
            <person name="Priest M."/>
            <person name="Roberts A."/>
            <person name="Saif S."/>
            <person name="Shea T."/>
            <person name="Sykes S."/>
            <person name="Wortman J."/>
            <person name="Nusbaum C."/>
            <person name="Birren B."/>
        </authorList>
    </citation>
    <scope>NUCLEOTIDE SEQUENCE [LARGE SCALE GENOMIC DNA]</scope>
    <source>
        <strain evidence="2 3">CJ05E6</strain>
    </source>
</reference>
<sequence length="40" mass="4945">MFKKREDYSMDTLKERIGHDIIHGDQNLDLWNVQNHRVYK</sequence>